<dbReference type="PaxDb" id="353153-Q4DC18"/>
<dbReference type="STRING" id="353153.Q4DC18"/>
<feature type="non-terminal residue" evidence="3">
    <location>
        <position position="365"/>
    </location>
</feature>
<proteinExistence type="predicted"/>
<dbReference type="InParanoid" id="Q4DC18"/>
<sequence>MYVLEGLYESVYNARWSHVVEVPDGEGTGMEVKEGKPPQSWTYKKVGYTLEKDDGEEQSGALRLRLMVVTSDRGWPYSWERVVNKSTRSCHVNCEVERVWQIVLDDLTNWFRSRGKNKPSSNKHVLIGTPGIGKSMGAGSYLLYQLLHYDAEQLPMVAYVIADRKYLFDKTTKTVKKYGAASSIVDVLDGFSGRGVKGYIIYDIAMKGHEPSTGLPCKGWGMIVVTSPDKNNYESWVKQMGAEQIIMNCPEENDVKAMCVWMKHNGQLEEEEAEEQADYWKKVKDRMDKVGPILRFIFNEKKCEARFVACEVAVEAITPSMLQYDAGIGSGKSCDGNNMSHKLLKVVRVRRRNLESPSEYTDISP</sequence>
<keyword evidence="4" id="KW-1185">Reference proteome</keyword>
<gene>
    <name evidence="3" type="ORF">Tc00.1047053511415.11</name>
</gene>
<dbReference type="PANTHER" id="PTHR33129">
    <property type="entry name" value="PROTEIN KINASE DOMAIN-CONTAINING PROTEIN-RELATED"/>
    <property type="match status" value="1"/>
</dbReference>
<feature type="domain" description="Retrotransposon hot spot protein N-terminal" evidence="2">
    <location>
        <begin position="8"/>
        <end position="119"/>
    </location>
</feature>
<dbReference type="Pfam" id="PF20445">
    <property type="entry name" value="RHS_N"/>
    <property type="match status" value="1"/>
</dbReference>
<dbReference type="InterPro" id="IPR046835">
    <property type="entry name" value="RHS_N"/>
</dbReference>
<protein>
    <submittedName>
        <fullName evidence="3">Retrotransposon hot spot (RHS) protein, putative</fullName>
    </submittedName>
</protein>
<dbReference type="NCBIfam" id="TIGR01631">
    <property type="entry name" value="Trypano_RHS"/>
    <property type="match status" value="1"/>
</dbReference>
<evidence type="ECO:0000313" key="3">
    <source>
        <dbReference type="EMBL" id="EAN90070.1"/>
    </source>
</evidence>
<dbReference type="Proteomes" id="UP000002296">
    <property type="component" value="Unassembled WGS sequence"/>
</dbReference>
<dbReference type="InterPro" id="IPR046836">
    <property type="entry name" value="RHS_C"/>
</dbReference>
<evidence type="ECO:0000259" key="1">
    <source>
        <dbReference type="Pfam" id="PF07999"/>
    </source>
</evidence>
<dbReference type="GeneID" id="3542985"/>
<reference evidence="3 4" key="1">
    <citation type="journal article" date="2005" name="Science">
        <title>The genome sequence of Trypanosoma cruzi, etiologic agent of Chagas disease.</title>
        <authorList>
            <person name="El-Sayed N.M."/>
            <person name="Myler P.J."/>
            <person name="Bartholomeu D.C."/>
            <person name="Nilsson D."/>
            <person name="Aggarwal G."/>
            <person name="Tran A.N."/>
            <person name="Ghedin E."/>
            <person name="Worthey E.A."/>
            <person name="Delcher A.L."/>
            <person name="Blandin G."/>
            <person name="Westenberger S.J."/>
            <person name="Caler E."/>
            <person name="Cerqueira G.C."/>
            <person name="Branche C."/>
            <person name="Haas B."/>
            <person name="Anupama A."/>
            <person name="Arner E."/>
            <person name="Aslund L."/>
            <person name="Attipoe P."/>
            <person name="Bontempi E."/>
            <person name="Bringaud F."/>
            <person name="Burton P."/>
            <person name="Cadag E."/>
            <person name="Campbell D.A."/>
            <person name="Carrington M."/>
            <person name="Crabtree J."/>
            <person name="Darban H."/>
            <person name="da Silveira J.F."/>
            <person name="de Jong P."/>
            <person name="Edwards K."/>
            <person name="Englund P.T."/>
            <person name="Fazelina G."/>
            <person name="Feldblyum T."/>
            <person name="Ferella M."/>
            <person name="Frasch A.C."/>
            <person name="Gull K."/>
            <person name="Horn D."/>
            <person name="Hou L."/>
            <person name="Huang Y."/>
            <person name="Kindlund E."/>
            <person name="Klingbeil M."/>
            <person name="Kluge S."/>
            <person name="Koo H."/>
            <person name="Lacerda D."/>
            <person name="Levin M.J."/>
            <person name="Lorenzi H."/>
            <person name="Louie T."/>
            <person name="Machado C.R."/>
            <person name="McCulloch R."/>
            <person name="McKenna A."/>
            <person name="Mizuno Y."/>
            <person name="Mottram J.C."/>
            <person name="Nelson S."/>
            <person name="Ochaya S."/>
            <person name="Osoegawa K."/>
            <person name="Pai G."/>
            <person name="Parsons M."/>
            <person name="Pentony M."/>
            <person name="Pettersson U."/>
            <person name="Pop M."/>
            <person name="Ramirez J.L."/>
            <person name="Rinta J."/>
            <person name="Robertson L."/>
            <person name="Salzberg S.L."/>
            <person name="Sanchez D.O."/>
            <person name="Seyler A."/>
            <person name="Sharma R."/>
            <person name="Shetty J."/>
            <person name="Simpson A.J."/>
            <person name="Sisk E."/>
            <person name="Tammi M.T."/>
            <person name="Tarleton R."/>
            <person name="Teixeira S."/>
            <person name="Van Aken S."/>
            <person name="Vogt C."/>
            <person name="Ward P.N."/>
            <person name="Wickstead B."/>
            <person name="Wortman J."/>
            <person name="White O."/>
            <person name="Fraser C.M."/>
            <person name="Stuart K.D."/>
            <person name="Andersson B."/>
        </authorList>
    </citation>
    <scope>NUCLEOTIDE SEQUENCE [LARGE SCALE GENOMIC DNA]</scope>
    <source>
        <strain evidence="3 4">CL Brener</strain>
    </source>
</reference>
<dbReference type="EMBL" id="AAHK01000674">
    <property type="protein sequence ID" value="EAN90070.1"/>
    <property type="molecule type" value="Genomic_DNA"/>
</dbReference>
<name>Q4DC18_TRYCC</name>
<accession>Q4DC18</accession>
<evidence type="ECO:0000313" key="4">
    <source>
        <dbReference type="Proteomes" id="UP000002296"/>
    </source>
</evidence>
<dbReference type="Pfam" id="PF07999">
    <property type="entry name" value="RHSP"/>
    <property type="match status" value="1"/>
</dbReference>
<feature type="domain" description="Retrotransposon hot spot protein,C-terminal" evidence="1">
    <location>
        <begin position="125"/>
        <end position="359"/>
    </location>
</feature>
<dbReference type="eggNOG" id="ENOG502SGFM">
    <property type="taxonomic scope" value="Eukaryota"/>
</dbReference>
<dbReference type="InterPro" id="IPR006518">
    <property type="entry name" value="Trypano_RHS"/>
</dbReference>
<comment type="caution">
    <text evidence="3">The sequence shown here is derived from an EMBL/GenBank/DDBJ whole genome shotgun (WGS) entry which is preliminary data.</text>
</comment>
<evidence type="ECO:0000259" key="2">
    <source>
        <dbReference type="Pfam" id="PF20445"/>
    </source>
</evidence>
<dbReference type="RefSeq" id="XP_811921.1">
    <property type="nucleotide sequence ID" value="XM_806828.1"/>
</dbReference>
<organism evidence="3 4">
    <name type="scientific">Trypanosoma cruzi (strain CL Brener)</name>
    <dbReference type="NCBI Taxonomy" id="353153"/>
    <lineage>
        <taxon>Eukaryota</taxon>
        <taxon>Discoba</taxon>
        <taxon>Euglenozoa</taxon>
        <taxon>Kinetoplastea</taxon>
        <taxon>Metakinetoplastina</taxon>
        <taxon>Trypanosomatida</taxon>
        <taxon>Trypanosomatidae</taxon>
        <taxon>Trypanosoma</taxon>
        <taxon>Schizotrypanum</taxon>
    </lineage>
</organism>
<dbReference type="OMA" id="IAMKGHE"/>
<dbReference type="InterPro" id="IPR052980">
    <property type="entry name" value="Crinkler_effector"/>
</dbReference>
<dbReference type="PANTHER" id="PTHR33129:SF3">
    <property type="entry name" value="HOT SPOT (RHS) PROTEIN, PUTATIVE-RELATED"/>
    <property type="match status" value="1"/>
</dbReference>
<dbReference type="AlphaFoldDB" id="Q4DC18"/>
<dbReference type="KEGG" id="tcr:511415.11"/>